<reference evidence="1" key="1">
    <citation type="submission" date="2017-10" db="EMBL/GenBank/DDBJ databases">
        <title>Genome sequence of cellulolytic Lachnospiraceae bacterium XHS1971 isolated from hotspring sediment.</title>
        <authorList>
            <person name="Vasudevan G."/>
            <person name="Joshi A.J."/>
            <person name="Hivarkar S."/>
            <person name="Lanjekar V.B."/>
            <person name="Dhakephalkar P.K."/>
            <person name="Dagar S."/>
        </authorList>
    </citation>
    <scope>NUCLEOTIDE SEQUENCE</scope>
    <source>
        <strain evidence="1">XHS1971</strain>
    </source>
</reference>
<sequence length="287" mass="32216">MKEALLMKQIDLHVHSTISDGTLTPTELAIYAKEKGLSAIALTDHDTIDGIAECQQKGEELGLEVIPGIEFAAEYQNREIHILGYFIDPKNVFLKNKLKSILARRHARNLQMLTQCESLGFIFNEEDKLLLSDPYVVATRAHFANAFFHKGYVETRLEAFEKYLNRGKPCYVSRKRFTPEECIATIHAAGGLAVLAHPLLYHFENEQFEVLLSTLKADGLDGLETLYCTHEHTDVLSLLECCLKYKLLPTGGSDFHGENKPGLDLGTGYGKLAIPYDILESLKHKHS</sequence>
<organism evidence="1 2">
    <name type="scientific">Sporanaerobium hydrogeniformans</name>
    <dbReference type="NCBI Taxonomy" id="3072179"/>
    <lineage>
        <taxon>Bacteria</taxon>
        <taxon>Bacillati</taxon>
        <taxon>Bacillota</taxon>
        <taxon>Clostridia</taxon>
        <taxon>Lachnospirales</taxon>
        <taxon>Lachnospiraceae</taxon>
        <taxon>Sporanaerobium</taxon>
    </lineage>
</organism>
<evidence type="ECO:0000313" key="2">
    <source>
        <dbReference type="Proteomes" id="UP000224460"/>
    </source>
</evidence>
<dbReference type="EMBL" id="PEDL01000002">
    <property type="protein sequence ID" value="PHV71638.1"/>
    <property type="molecule type" value="Genomic_DNA"/>
</dbReference>
<dbReference type="Proteomes" id="UP000224460">
    <property type="component" value="Unassembled WGS sequence"/>
</dbReference>
<comment type="caution">
    <text evidence="1">The sequence shown here is derived from an EMBL/GenBank/DDBJ whole genome shotgun (WGS) entry which is preliminary data.</text>
</comment>
<protein>
    <submittedName>
        <fullName evidence="1">Uncharacterized protein</fullName>
    </submittedName>
</protein>
<name>A0AC61DFL7_9FIRM</name>
<proteinExistence type="predicted"/>
<keyword evidence="2" id="KW-1185">Reference proteome</keyword>
<gene>
    <name evidence="1" type="ORF">CS063_03480</name>
</gene>
<evidence type="ECO:0000313" key="1">
    <source>
        <dbReference type="EMBL" id="PHV71638.1"/>
    </source>
</evidence>
<accession>A0AC61DFL7</accession>